<evidence type="ECO:0000313" key="3">
    <source>
        <dbReference type="Proteomes" id="UP001066276"/>
    </source>
</evidence>
<dbReference type="Proteomes" id="UP001066276">
    <property type="component" value="Chromosome 2_2"/>
</dbReference>
<feature type="region of interest" description="Disordered" evidence="1">
    <location>
        <begin position="1"/>
        <end position="39"/>
    </location>
</feature>
<dbReference type="EMBL" id="JANPWB010000004">
    <property type="protein sequence ID" value="KAJ1193044.1"/>
    <property type="molecule type" value="Genomic_DNA"/>
</dbReference>
<protein>
    <submittedName>
        <fullName evidence="2">Uncharacterized protein</fullName>
    </submittedName>
</protein>
<reference evidence="2" key="1">
    <citation type="journal article" date="2022" name="bioRxiv">
        <title>Sequencing and chromosome-scale assembly of the giantPleurodeles waltlgenome.</title>
        <authorList>
            <person name="Brown T."/>
            <person name="Elewa A."/>
            <person name="Iarovenko S."/>
            <person name="Subramanian E."/>
            <person name="Araus A.J."/>
            <person name="Petzold A."/>
            <person name="Susuki M."/>
            <person name="Suzuki K.-i.T."/>
            <person name="Hayashi T."/>
            <person name="Toyoda A."/>
            <person name="Oliveira C."/>
            <person name="Osipova E."/>
            <person name="Leigh N.D."/>
            <person name="Simon A."/>
            <person name="Yun M.H."/>
        </authorList>
    </citation>
    <scope>NUCLEOTIDE SEQUENCE</scope>
    <source>
        <strain evidence="2">20211129_DDA</strain>
        <tissue evidence="2">Liver</tissue>
    </source>
</reference>
<gene>
    <name evidence="2" type="ORF">NDU88_002350</name>
</gene>
<feature type="compositionally biased region" description="Basic and acidic residues" evidence="1">
    <location>
        <begin position="1"/>
        <end position="18"/>
    </location>
</feature>
<evidence type="ECO:0000313" key="2">
    <source>
        <dbReference type="EMBL" id="KAJ1193044.1"/>
    </source>
</evidence>
<sequence>MDRGAVEPQPREQSDKGALRTLGRDNQGVLRSPHGEPSNRRVFRSLRLELAIRGLLESLDMKLKAAEEPRLGAGDWGLCEGPGLGLEAANVPTSLGAADCGSSHEFVPGAGNQRTAEEPETGARGQAR</sequence>
<dbReference type="AlphaFoldDB" id="A0AAV7UYL5"/>
<proteinExistence type="predicted"/>
<evidence type="ECO:0000256" key="1">
    <source>
        <dbReference type="SAM" id="MobiDB-lite"/>
    </source>
</evidence>
<comment type="caution">
    <text evidence="2">The sequence shown here is derived from an EMBL/GenBank/DDBJ whole genome shotgun (WGS) entry which is preliminary data.</text>
</comment>
<feature type="region of interest" description="Disordered" evidence="1">
    <location>
        <begin position="102"/>
        <end position="128"/>
    </location>
</feature>
<organism evidence="2 3">
    <name type="scientific">Pleurodeles waltl</name>
    <name type="common">Iberian ribbed newt</name>
    <dbReference type="NCBI Taxonomy" id="8319"/>
    <lineage>
        <taxon>Eukaryota</taxon>
        <taxon>Metazoa</taxon>
        <taxon>Chordata</taxon>
        <taxon>Craniata</taxon>
        <taxon>Vertebrata</taxon>
        <taxon>Euteleostomi</taxon>
        <taxon>Amphibia</taxon>
        <taxon>Batrachia</taxon>
        <taxon>Caudata</taxon>
        <taxon>Salamandroidea</taxon>
        <taxon>Salamandridae</taxon>
        <taxon>Pleurodelinae</taxon>
        <taxon>Pleurodeles</taxon>
    </lineage>
</organism>
<name>A0AAV7UYL5_PLEWA</name>
<accession>A0AAV7UYL5</accession>
<keyword evidence="3" id="KW-1185">Reference proteome</keyword>